<protein>
    <submittedName>
        <fullName evidence="1">Uncharacterized protein</fullName>
    </submittedName>
</protein>
<dbReference type="NCBIfam" id="NF041518">
    <property type="entry name" value="choice_anch_Q"/>
    <property type="match status" value="1"/>
</dbReference>
<sequence length="238" mass="26052">MGSAILNREILLFATSTIAHNGQLLDNPSNAVQTSSQYAMHFNLNGNNAAPPVSFIFNSTIANNGFAGIRSDRGFTDINQSTIANHESRGLRFTRNDNHLDELQLKIRHSLIVNSDFQDCNDPWVYPVSEVDLVNNYNASTDESCGFSGMNDIENINNPINGSLHMWGGFAPTLMINANNSVIDAASNGCTDEDQRGETRPLDGNNNMVSSCDMGAVEFNPMTDPNDSDVIFKHGFED</sequence>
<proteinExistence type="predicted"/>
<accession>A0A4R6XIM8</accession>
<dbReference type="Proteomes" id="UP000295724">
    <property type="component" value="Unassembled WGS sequence"/>
</dbReference>
<dbReference type="InterPro" id="IPR059226">
    <property type="entry name" value="Choice_anch_Q_dom"/>
</dbReference>
<organism evidence="1 2">
    <name type="scientific">Marinicella litoralis</name>
    <dbReference type="NCBI Taxonomy" id="644220"/>
    <lineage>
        <taxon>Bacteria</taxon>
        <taxon>Pseudomonadati</taxon>
        <taxon>Pseudomonadota</taxon>
        <taxon>Gammaproteobacteria</taxon>
        <taxon>Lysobacterales</taxon>
        <taxon>Marinicellaceae</taxon>
        <taxon>Marinicella</taxon>
    </lineage>
</organism>
<evidence type="ECO:0000313" key="1">
    <source>
        <dbReference type="EMBL" id="TDR19322.1"/>
    </source>
</evidence>
<gene>
    <name evidence="1" type="ORF">C8D91_1871</name>
</gene>
<evidence type="ECO:0000313" key="2">
    <source>
        <dbReference type="Proteomes" id="UP000295724"/>
    </source>
</evidence>
<comment type="caution">
    <text evidence="1">The sequence shown here is derived from an EMBL/GenBank/DDBJ whole genome shotgun (WGS) entry which is preliminary data.</text>
</comment>
<dbReference type="EMBL" id="SNZB01000004">
    <property type="protein sequence ID" value="TDR19322.1"/>
    <property type="molecule type" value="Genomic_DNA"/>
</dbReference>
<keyword evidence="2" id="KW-1185">Reference proteome</keyword>
<dbReference type="AlphaFoldDB" id="A0A4R6XIM8"/>
<name>A0A4R6XIM8_9GAMM</name>
<reference evidence="1 2" key="1">
    <citation type="submission" date="2019-03" db="EMBL/GenBank/DDBJ databases">
        <title>Genomic Encyclopedia of Type Strains, Phase IV (KMG-IV): sequencing the most valuable type-strain genomes for metagenomic binning, comparative biology and taxonomic classification.</title>
        <authorList>
            <person name="Goeker M."/>
        </authorList>
    </citation>
    <scope>NUCLEOTIDE SEQUENCE [LARGE SCALE GENOMIC DNA]</scope>
    <source>
        <strain evidence="1 2">DSM 25488</strain>
    </source>
</reference>